<reference evidence="3 4" key="1">
    <citation type="journal article" date="2010" name="J. Bacteriol.">
        <title>Complete genome sequence of the cellulolytic thermophile Caldicellulosiruptor obsidiansis OB47T.</title>
        <authorList>
            <person name="Elkins J.G."/>
            <person name="Lochner A."/>
            <person name="Hamilton-Brehm S.D."/>
            <person name="Davenport K.W."/>
            <person name="Podar M."/>
            <person name="Brown S.D."/>
            <person name="Land M.L."/>
            <person name="Hauser L.J."/>
            <person name="Klingeman D.M."/>
            <person name="Raman B."/>
            <person name="Goodwin L.A."/>
            <person name="Tapia R."/>
            <person name="Meincke L.J."/>
            <person name="Detter J.C."/>
            <person name="Bruce D.C."/>
            <person name="Han C.S."/>
            <person name="Palumbo A.V."/>
            <person name="Cottingham R.W."/>
            <person name="Keller M."/>
            <person name="Graham D.E."/>
        </authorList>
    </citation>
    <scope>NUCLEOTIDE SEQUENCE [LARGE SCALE GENOMIC DNA]</scope>
    <source>
        <strain evidence="4">ATCC BAA-2073 / strain OB47</strain>
    </source>
</reference>
<accession>D9TI37</accession>
<organism evidence="3 4">
    <name type="scientific">Caldicellulosiruptor obsidiansis (strain ATCC BAA-2073 / JCM 16842 / OB47)</name>
    <dbReference type="NCBI Taxonomy" id="608506"/>
    <lineage>
        <taxon>Bacteria</taxon>
        <taxon>Bacillati</taxon>
        <taxon>Bacillota</taxon>
        <taxon>Bacillota incertae sedis</taxon>
        <taxon>Caldicellulosiruptorales</taxon>
        <taxon>Caldicellulosiruptoraceae</taxon>
        <taxon>Caldicellulosiruptor</taxon>
    </lineage>
</organism>
<proteinExistence type="predicted"/>
<dbReference type="AlphaFoldDB" id="D9TI37"/>
<feature type="signal peptide" evidence="2">
    <location>
        <begin position="1"/>
        <end position="27"/>
    </location>
</feature>
<dbReference type="STRING" id="608506.COB47_0330"/>
<evidence type="ECO:0000313" key="4">
    <source>
        <dbReference type="Proteomes" id="UP000000347"/>
    </source>
</evidence>
<dbReference type="HOGENOM" id="CLU_013314_0_0_9"/>
<feature type="chain" id="PRO_5003129147" description="X-X-X-Leu-X-X-Gly heptad repeat-containing protein" evidence="2">
    <location>
        <begin position="28"/>
        <end position="732"/>
    </location>
</feature>
<gene>
    <name evidence="3" type="ordered locus">COB47_0330</name>
</gene>
<evidence type="ECO:0000256" key="1">
    <source>
        <dbReference type="SAM" id="Coils"/>
    </source>
</evidence>
<dbReference type="RefSeq" id="WP_013289675.1">
    <property type="nucleotide sequence ID" value="NC_014392.1"/>
</dbReference>
<dbReference type="KEGG" id="cob:COB47_0330"/>
<sequence>MMRNIRFLKLISLCVATVFLLTNVAFAGEAVKKETVYVILDATGKVKSQIVTDWIHSDTPNSTIKDKSELENIVNLKGDESPQKDGKYITWKLNTNDLFYQGTISKQLPFIVSIKYYLNGKEIEPQYLAGRSGKVKIKIEVENKQHKIVKINGKNKTIYLPLTFAAVVNLPLDKFENVKTNVGEVITEGNTQAVVSVLLPGLLESLGMKSENDIVDIPKYIEITAACKYFELSPIYMVATNKLLDIKDIKEIDSIDSLQKAINTLYTSSEKILEGAVKLSGGEKEFTLNFEKFTNGLKLLSDASGQLCKGIESLEDGTNKLYTSSKQLKIGTGELNKNSQKLYKGVAEFGDGVYKYTYATSQFSDGAIKIVDGYELLFAKNQELFEAVKKVSSGLDLATSSQKDLVAGAKKLEDAIQNLLEGNKKELEVLNIVYNGFDAIISGLQKLESIPVVKDVVSNLIAGIDKQRQAIKGLIDSKQAMINGLSQILDNLKKMSQGQEKLSIALMQLKDAQAKIANSSDLIVQNQKLLKQSATKLKDSKNILDEGAKKLLNSKDQLVNGTKSFCEGIEKLDSATAQFVSGTEKLNEGAKQLSGGMMEFDKNIKMVYSASGKLLEGSKKLEDGAESLSINYHKFHNEGIQKLYSKADETIEKLNDIKDTLNELKEFSQSYKTFSGISDELDGEVKFILKTDEIKAKEEKQVLKEIKTVSLQNNEKKSFWKWLLGLLHIKVE</sequence>
<dbReference type="eggNOG" id="COG1511">
    <property type="taxonomic scope" value="Bacteria"/>
</dbReference>
<evidence type="ECO:0008006" key="5">
    <source>
        <dbReference type="Google" id="ProtNLM"/>
    </source>
</evidence>
<keyword evidence="1" id="KW-0175">Coiled coil</keyword>
<evidence type="ECO:0000256" key="2">
    <source>
        <dbReference type="SAM" id="SignalP"/>
    </source>
</evidence>
<protein>
    <recommendedName>
        <fullName evidence="5">X-X-X-Leu-X-X-Gly heptad repeat-containing protein</fullName>
    </recommendedName>
</protein>
<dbReference type="Gene3D" id="1.10.287.950">
    <property type="entry name" value="Methyl-accepting chemotaxis protein"/>
    <property type="match status" value="1"/>
</dbReference>
<evidence type="ECO:0000313" key="3">
    <source>
        <dbReference type="EMBL" id="ADL41669.1"/>
    </source>
</evidence>
<dbReference type="Proteomes" id="UP000000347">
    <property type="component" value="Chromosome"/>
</dbReference>
<name>D9TI37_CALOO</name>
<feature type="coiled-coil region" evidence="1">
    <location>
        <begin position="640"/>
        <end position="667"/>
    </location>
</feature>
<dbReference type="OrthoDB" id="9815841at2"/>
<keyword evidence="4" id="KW-1185">Reference proteome</keyword>
<keyword evidence="2" id="KW-0732">Signal</keyword>
<dbReference type="EMBL" id="CP002164">
    <property type="protein sequence ID" value="ADL41669.1"/>
    <property type="molecule type" value="Genomic_DNA"/>
</dbReference>